<dbReference type="AlphaFoldDB" id="A0A814MZA4"/>
<evidence type="ECO:0000313" key="11">
    <source>
        <dbReference type="EMBL" id="CAF1085059.1"/>
    </source>
</evidence>
<feature type="coiled-coil region" evidence="8">
    <location>
        <begin position="120"/>
        <end position="434"/>
    </location>
</feature>
<organism evidence="11 12">
    <name type="scientific">Rotaria sordida</name>
    <dbReference type="NCBI Taxonomy" id="392033"/>
    <lineage>
        <taxon>Eukaryota</taxon>
        <taxon>Metazoa</taxon>
        <taxon>Spiralia</taxon>
        <taxon>Gnathifera</taxon>
        <taxon>Rotifera</taxon>
        <taxon>Eurotatoria</taxon>
        <taxon>Bdelloidea</taxon>
        <taxon>Philodinida</taxon>
        <taxon>Philodinidae</taxon>
        <taxon>Rotaria</taxon>
    </lineage>
</organism>
<dbReference type="InterPro" id="IPR027038">
    <property type="entry name" value="RanGap"/>
</dbReference>
<protein>
    <recommendedName>
        <fullName evidence="10">RING-type domain-containing protein</fullName>
    </recommendedName>
</protein>
<evidence type="ECO:0000259" key="10">
    <source>
        <dbReference type="PROSITE" id="PS50089"/>
    </source>
</evidence>
<sequence>MSSNIDHESICNICNRSFNEPQCFPCRHIFCKTCIIQWFEKNNTLCPICRQSVSINDVTDVDPIVHKNIDDICNNINKEHFKVNTHNLLSNNKSSQNEQQDQLYQQSPTILAFEPLRSIFAEVFNKNQQLNEKTNQLEKEIHQEHDTYINDLQDINKHLNTFVDQYSNRLNKDQIQIDEIRTENQCLNKQVNEQIIKCNELQRDNRFLKEKIDQIEQQYQNHIKELESTNHHLDTCVTQLTNQLNSVMIQIKRIEDECQQQVKEVNQYDDRLIIYKIQNEQLKQQVDAQCIQYNELQNENRIFKEQIKKFEQQYQQDHQTHFEALNHKITQLNDQLNNYDIQIKGLEDENTQLKIQSQTQHEAYMKELKDTLYHQSEQLNNHEKQIQELQSKNQKLEVQIDEQMRQYIELSTDNRSLKEQVQQIEQQCQQTDQLQIKELENTNNRLDAFIEQFNDYLDHIQIQASKVNDENEQEYPSNITEINNTNDRYSSCFTQLSGQSTDDEPEVDDQSQKKARIPSDEHEDQPEMGIKYLTKRGKYVLDVNQYQNPKLEQKIQQQKSNSQVYLKGQKLIDQDMDMVIKEAIINKQCTWLYLSSNKITSVCVSILAEALNNNKTLERLYLSDNQVCDDGVYSLVKILSLNNNILKRLNLTKNGITEIGAKYLAEMIKANNILTHLYLGENEINDHGVQILSDAIENYNTTIKYLDLSSNKLLTDESIDSLLQMIKNNTSLNKIQVYNCSLSGKGKQRLKTSEQSKENFKVCVNSFFD</sequence>
<dbReference type="PROSITE" id="PS50089">
    <property type="entry name" value="ZF_RING_2"/>
    <property type="match status" value="1"/>
</dbReference>
<reference evidence="11" key="1">
    <citation type="submission" date="2021-02" db="EMBL/GenBank/DDBJ databases">
        <authorList>
            <person name="Nowell W R."/>
        </authorList>
    </citation>
    <scope>NUCLEOTIDE SEQUENCE</scope>
</reference>
<evidence type="ECO:0000256" key="2">
    <source>
        <dbReference type="ARBA" id="ARBA00022614"/>
    </source>
</evidence>
<keyword evidence="2" id="KW-0433">Leucine-rich repeat</keyword>
<keyword evidence="8" id="KW-0175">Coiled coil</keyword>
<accession>A0A814MZA4</accession>
<evidence type="ECO:0000256" key="8">
    <source>
        <dbReference type="SAM" id="Coils"/>
    </source>
</evidence>
<dbReference type="InterPro" id="IPR017907">
    <property type="entry name" value="Znf_RING_CS"/>
</dbReference>
<dbReference type="PROSITE" id="PS00518">
    <property type="entry name" value="ZF_RING_1"/>
    <property type="match status" value="1"/>
</dbReference>
<dbReference type="GO" id="GO:0005634">
    <property type="term" value="C:nucleus"/>
    <property type="evidence" value="ECO:0007669"/>
    <property type="project" value="TreeGrafter"/>
</dbReference>
<dbReference type="GO" id="GO:0005829">
    <property type="term" value="C:cytosol"/>
    <property type="evidence" value="ECO:0007669"/>
    <property type="project" value="TreeGrafter"/>
</dbReference>
<dbReference type="InterPro" id="IPR001841">
    <property type="entry name" value="Znf_RING"/>
</dbReference>
<dbReference type="InterPro" id="IPR032675">
    <property type="entry name" value="LRR_dom_sf"/>
</dbReference>
<name>A0A814MZA4_9BILA</name>
<dbReference type="GO" id="GO:0031267">
    <property type="term" value="F:small GTPase binding"/>
    <property type="evidence" value="ECO:0007669"/>
    <property type="project" value="TreeGrafter"/>
</dbReference>
<dbReference type="InterPro" id="IPR001611">
    <property type="entry name" value="Leu-rich_rpt"/>
</dbReference>
<dbReference type="SMART" id="SM00368">
    <property type="entry name" value="LRR_RI"/>
    <property type="match status" value="5"/>
</dbReference>
<dbReference type="Gene3D" id="1.20.5.170">
    <property type="match status" value="1"/>
</dbReference>
<dbReference type="GO" id="GO:0006913">
    <property type="term" value="P:nucleocytoplasmic transport"/>
    <property type="evidence" value="ECO:0007669"/>
    <property type="project" value="TreeGrafter"/>
</dbReference>
<dbReference type="Pfam" id="PF13516">
    <property type="entry name" value="LRR_6"/>
    <property type="match status" value="4"/>
</dbReference>
<dbReference type="Gene3D" id="3.30.40.10">
    <property type="entry name" value="Zinc/RING finger domain, C3HC4 (zinc finger)"/>
    <property type="match status" value="1"/>
</dbReference>
<dbReference type="SUPFAM" id="SSF52047">
    <property type="entry name" value="RNI-like"/>
    <property type="match status" value="1"/>
</dbReference>
<keyword evidence="5 7" id="KW-0863">Zinc-finger</keyword>
<dbReference type="GO" id="GO:0005096">
    <property type="term" value="F:GTPase activator activity"/>
    <property type="evidence" value="ECO:0007669"/>
    <property type="project" value="UniProtKB-KW"/>
</dbReference>
<dbReference type="InterPro" id="IPR013083">
    <property type="entry name" value="Znf_RING/FYVE/PHD"/>
</dbReference>
<evidence type="ECO:0000256" key="9">
    <source>
        <dbReference type="SAM" id="MobiDB-lite"/>
    </source>
</evidence>
<feature type="domain" description="RING-type" evidence="10">
    <location>
        <begin position="11"/>
        <end position="50"/>
    </location>
</feature>
<keyword evidence="1" id="KW-0343">GTPase activation</keyword>
<comment type="caution">
    <text evidence="11">The sequence shown here is derived from an EMBL/GenBank/DDBJ whole genome shotgun (WGS) entry which is preliminary data.</text>
</comment>
<evidence type="ECO:0000256" key="3">
    <source>
        <dbReference type="ARBA" id="ARBA00022723"/>
    </source>
</evidence>
<dbReference type="GO" id="GO:0008270">
    <property type="term" value="F:zinc ion binding"/>
    <property type="evidence" value="ECO:0007669"/>
    <property type="project" value="UniProtKB-KW"/>
</dbReference>
<dbReference type="EMBL" id="CAJNOT010000808">
    <property type="protein sequence ID" value="CAF1085059.1"/>
    <property type="molecule type" value="Genomic_DNA"/>
</dbReference>
<evidence type="ECO:0000256" key="1">
    <source>
        <dbReference type="ARBA" id="ARBA00022468"/>
    </source>
</evidence>
<dbReference type="GO" id="GO:0048471">
    <property type="term" value="C:perinuclear region of cytoplasm"/>
    <property type="evidence" value="ECO:0007669"/>
    <property type="project" value="TreeGrafter"/>
</dbReference>
<dbReference type="SMART" id="SM00184">
    <property type="entry name" value="RING"/>
    <property type="match status" value="1"/>
</dbReference>
<keyword evidence="4" id="KW-0677">Repeat</keyword>
<keyword evidence="3" id="KW-0479">Metal-binding</keyword>
<evidence type="ECO:0000256" key="4">
    <source>
        <dbReference type="ARBA" id="ARBA00022737"/>
    </source>
</evidence>
<evidence type="ECO:0000256" key="6">
    <source>
        <dbReference type="ARBA" id="ARBA00022833"/>
    </source>
</evidence>
<dbReference type="Proteomes" id="UP000663864">
    <property type="component" value="Unassembled WGS sequence"/>
</dbReference>
<dbReference type="Gene3D" id="3.80.10.10">
    <property type="entry name" value="Ribonuclease Inhibitor"/>
    <property type="match status" value="1"/>
</dbReference>
<gene>
    <name evidence="11" type="ORF">ZHD862_LOCUS16786</name>
</gene>
<dbReference type="PANTHER" id="PTHR24113">
    <property type="entry name" value="RAN GTPASE-ACTIVATING PROTEIN 1"/>
    <property type="match status" value="1"/>
</dbReference>
<feature type="region of interest" description="Disordered" evidence="9">
    <location>
        <begin position="495"/>
        <end position="526"/>
    </location>
</feature>
<proteinExistence type="predicted"/>
<dbReference type="Pfam" id="PF13639">
    <property type="entry name" value="zf-RING_2"/>
    <property type="match status" value="1"/>
</dbReference>
<evidence type="ECO:0000313" key="12">
    <source>
        <dbReference type="Proteomes" id="UP000663864"/>
    </source>
</evidence>
<dbReference type="SUPFAM" id="SSF57850">
    <property type="entry name" value="RING/U-box"/>
    <property type="match status" value="1"/>
</dbReference>
<evidence type="ECO:0000256" key="7">
    <source>
        <dbReference type="PROSITE-ProRule" id="PRU00175"/>
    </source>
</evidence>
<evidence type="ECO:0000256" key="5">
    <source>
        <dbReference type="ARBA" id="ARBA00022771"/>
    </source>
</evidence>
<keyword evidence="6" id="KW-0862">Zinc</keyword>
<dbReference type="PANTHER" id="PTHR24113:SF12">
    <property type="entry name" value="RAN GTPASE-ACTIVATING PROTEIN 1"/>
    <property type="match status" value="1"/>
</dbReference>